<dbReference type="HOGENOM" id="CLU_2062843_0_0_1"/>
<keyword evidence="3" id="KW-1185">Reference proteome</keyword>
<feature type="region of interest" description="Disordered" evidence="1">
    <location>
        <begin position="73"/>
        <end position="103"/>
    </location>
</feature>
<name>A0A0C3AKN5_9AGAM</name>
<feature type="compositionally biased region" description="Polar residues" evidence="1">
    <location>
        <begin position="89"/>
        <end position="103"/>
    </location>
</feature>
<proteinExistence type="predicted"/>
<reference evidence="3" key="2">
    <citation type="submission" date="2015-01" db="EMBL/GenBank/DDBJ databases">
        <title>Evolutionary Origins and Diversification of the Mycorrhizal Mutualists.</title>
        <authorList>
            <consortium name="DOE Joint Genome Institute"/>
            <consortium name="Mycorrhizal Genomics Consortium"/>
            <person name="Kohler A."/>
            <person name="Kuo A."/>
            <person name="Nagy L.G."/>
            <person name="Floudas D."/>
            <person name="Copeland A."/>
            <person name="Barry K.W."/>
            <person name="Cichocki N."/>
            <person name="Veneault-Fourrey C."/>
            <person name="LaButti K."/>
            <person name="Lindquist E.A."/>
            <person name="Lipzen A."/>
            <person name="Lundell T."/>
            <person name="Morin E."/>
            <person name="Murat C."/>
            <person name="Riley R."/>
            <person name="Ohm R."/>
            <person name="Sun H."/>
            <person name="Tunlid A."/>
            <person name="Henrissat B."/>
            <person name="Grigoriev I.V."/>
            <person name="Hibbett D.S."/>
            <person name="Martin F."/>
        </authorList>
    </citation>
    <scope>NUCLEOTIDE SEQUENCE [LARGE SCALE GENOMIC DNA]</scope>
    <source>
        <strain evidence="3">Foug A</strain>
    </source>
</reference>
<evidence type="ECO:0000313" key="2">
    <source>
        <dbReference type="EMBL" id="KIM65512.1"/>
    </source>
</evidence>
<sequence>MGPSESMISGQGFPTTNNVPSAPIVGERRKPWSILLECPHDQADIIWALAKSIWPMSLVAWPDIHLGTIPGCVLPSRQNNSRPDRGKSRPTSSRSSAAITSYKVNEREKRYHTEVVQQN</sequence>
<evidence type="ECO:0000256" key="1">
    <source>
        <dbReference type="SAM" id="MobiDB-lite"/>
    </source>
</evidence>
<reference evidence="2 3" key="1">
    <citation type="submission" date="2014-04" db="EMBL/GenBank/DDBJ databases">
        <authorList>
            <consortium name="DOE Joint Genome Institute"/>
            <person name="Kuo A."/>
            <person name="Kohler A."/>
            <person name="Nagy L.G."/>
            <person name="Floudas D."/>
            <person name="Copeland A."/>
            <person name="Barry K.W."/>
            <person name="Cichocki N."/>
            <person name="Veneault-Fourrey C."/>
            <person name="LaButti K."/>
            <person name="Lindquist E.A."/>
            <person name="Lipzen A."/>
            <person name="Lundell T."/>
            <person name="Morin E."/>
            <person name="Murat C."/>
            <person name="Sun H."/>
            <person name="Tunlid A."/>
            <person name="Henrissat B."/>
            <person name="Grigoriev I.V."/>
            <person name="Hibbett D.S."/>
            <person name="Martin F."/>
            <person name="Nordberg H.P."/>
            <person name="Cantor M.N."/>
            <person name="Hua S.X."/>
        </authorList>
    </citation>
    <scope>NUCLEOTIDE SEQUENCE [LARGE SCALE GENOMIC DNA]</scope>
    <source>
        <strain evidence="2 3">Foug A</strain>
    </source>
</reference>
<gene>
    <name evidence="2" type="ORF">SCLCIDRAFT_1212243</name>
</gene>
<evidence type="ECO:0000313" key="3">
    <source>
        <dbReference type="Proteomes" id="UP000053989"/>
    </source>
</evidence>
<dbReference type="InParanoid" id="A0A0C3AKN5"/>
<feature type="region of interest" description="Disordered" evidence="1">
    <location>
        <begin position="1"/>
        <end position="24"/>
    </location>
</feature>
<accession>A0A0C3AKN5</accession>
<dbReference type="EMBL" id="KN822022">
    <property type="protein sequence ID" value="KIM65512.1"/>
    <property type="molecule type" value="Genomic_DNA"/>
</dbReference>
<feature type="compositionally biased region" description="Polar residues" evidence="1">
    <location>
        <begin position="1"/>
        <end position="20"/>
    </location>
</feature>
<organism evidence="2 3">
    <name type="scientific">Scleroderma citrinum Foug A</name>
    <dbReference type="NCBI Taxonomy" id="1036808"/>
    <lineage>
        <taxon>Eukaryota</taxon>
        <taxon>Fungi</taxon>
        <taxon>Dikarya</taxon>
        <taxon>Basidiomycota</taxon>
        <taxon>Agaricomycotina</taxon>
        <taxon>Agaricomycetes</taxon>
        <taxon>Agaricomycetidae</taxon>
        <taxon>Boletales</taxon>
        <taxon>Sclerodermatineae</taxon>
        <taxon>Sclerodermataceae</taxon>
        <taxon>Scleroderma</taxon>
    </lineage>
</organism>
<protein>
    <submittedName>
        <fullName evidence="2">Uncharacterized protein</fullName>
    </submittedName>
</protein>
<dbReference type="Proteomes" id="UP000053989">
    <property type="component" value="Unassembled WGS sequence"/>
</dbReference>
<dbReference type="AlphaFoldDB" id="A0A0C3AKN5"/>